<dbReference type="InterPro" id="IPR050147">
    <property type="entry name" value="Ser/Thr_Dehydratase"/>
</dbReference>
<evidence type="ECO:0000313" key="6">
    <source>
        <dbReference type="Proteomes" id="UP001205890"/>
    </source>
</evidence>
<sequence>MSVSFDVSLSDVEAARARIAGRVRRTPAWRSPALSARFGRDVTIKLECLQLAGSFKVRGVANKLLGLTPEERARGVVAVSGGNHAIAVARGAAEFGVDALVLMPTATARFNVELTRGYGARVEFCETAAEAFAKAETYAAAGRISLHAYDDPVIIAGNGTTGLEFAEDAPDLSHVFVAIGGGGFAAGVAAAIKGRNPAVQIHGVETEGAETMTAALAAGRPVTIKPTSIARTLGAPFVTERTLAAARALFAGVHLVPDAEAVREMRYLLQEEKVLCEPAAASTVAAAARLLPDLPADARIGLVLCGSNIALDDVEALSRQFGVA</sequence>
<dbReference type="Proteomes" id="UP001205890">
    <property type="component" value="Unassembled WGS sequence"/>
</dbReference>
<feature type="domain" description="Tryptophan synthase beta chain-like PALP" evidence="4">
    <location>
        <begin position="22"/>
        <end position="306"/>
    </location>
</feature>
<keyword evidence="6" id="KW-1185">Reference proteome</keyword>
<proteinExistence type="predicted"/>
<dbReference type="InterPro" id="IPR001926">
    <property type="entry name" value="TrpB-like_PALP"/>
</dbReference>
<dbReference type="PANTHER" id="PTHR48078">
    <property type="entry name" value="THREONINE DEHYDRATASE, MITOCHONDRIAL-RELATED"/>
    <property type="match status" value="1"/>
</dbReference>
<protein>
    <submittedName>
        <fullName evidence="5">Pyridoxal-phosphate dependent enzyme</fullName>
    </submittedName>
</protein>
<dbReference type="PANTHER" id="PTHR48078:SF6">
    <property type="entry name" value="L-THREONINE DEHYDRATASE CATABOLIC TDCB"/>
    <property type="match status" value="1"/>
</dbReference>
<accession>A0ABT1LD20</accession>
<evidence type="ECO:0000256" key="1">
    <source>
        <dbReference type="ARBA" id="ARBA00001933"/>
    </source>
</evidence>
<evidence type="ECO:0000259" key="4">
    <source>
        <dbReference type="Pfam" id="PF00291"/>
    </source>
</evidence>
<evidence type="ECO:0000256" key="2">
    <source>
        <dbReference type="ARBA" id="ARBA00022898"/>
    </source>
</evidence>
<dbReference type="InterPro" id="IPR036052">
    <property type="entry name" value="TrpB-like_PALP_sf"/>
</dbReference>
<dbReference type="SUPFAM" id="SSF53686">
    <property type="entry name" value="Tryptophan synthase beta subunit-like PLP-dependent enzymes"/>
    <property type="match status" value="1"/>
</dbReference>
<comment type="cofactor">
    <cofactor evidence="1">
        <name>pyridoxal 5'-phosphate</name>
        <dbReference type="ChEBI" id="CHEBI:597326"/>
    </cofactor>
</comment>
<gene>
    <name evidence="5" type="ORF">NK718_09970</name>
</gene>
<dbReference type="Gene3D" id="3.40.50.1100">
    <property type="match status" value="2"/>
</dbReference>
<comment type="caution">
    <text evidence="5">The sequence shown here is derived from an EMBL/GenBank/DDBJ whole genome shotgun (WGS) entry which is preliminary data.</text>
</comment>
<keyword evidence="3" id="KW-0456">Lyase</keyword>
<name>A0ABT1LD20_9HYPH</name>
<evidence type="ECO:0000256" key="3">
    <source>
        <dbReference type="ARBA" id="ARBA00023239"/>
    </source>
</evidence>
<organism evidence="5 6">
    <name type="scientific">Alsobacter ponti</name>
    <dbReference type="NCBI Taxonomy" id="2962936"/>
    <lineage>
        <taxon>Bacteria</taxon>
        <taxon>Pseudomonadati</taxon>
        <taxon>Pseudomonadota</taxon>
        <taxon>Alphaproteobacteria</taxon>
        <taxon>Hyphomicrobiales</taxon>
        <taxon>Alsobacteraceae</taxon>
        <taxon>Alsobacter</taxon>
    </lineage>
</organism>
<evidence type="ECO:0000313" key="5">
    <source>
        <dbReference type="EMBL" id="MCP8938841.1"/>
    </source>
</evidence>
<keyword evidence="2" id="KW-0663">Pyridoxal phosphate</keyword>
<dbReference type="RefSeq" id="WP_254741217.1">
    <property type="nucleotide sequence ID" value="NZ_JANCLU010000008.1"/>
</dbReference>
<reference evidence="5 6" key="1">
    <citation type="submission" date="2022-07" db="EMBL/GenBank/DDBJ databases">
        <authorList>
            <person name="Li W.-J."/>
            <person name="Deng Q.-Q."/>
        </authorList>
    </citation>
    <scope>NUCLEOTIDE SEQUENCE [LARGE SCALE GENOMIC DNA]</scope>
    <source>
        <strain evidence="5 6">SYSU M60028</strain>
    </source>
</reference>
<dbReference type="Pfam" id="PF00291">
    <property type="entry name" value="PALP"/>
    <property type="match status" value="1"/>
</dbReference>
<dbReference type="EMBL" id="JANCLU010000008">
    <property type="protein sequence ID" value="MCP8938841.1"/>
    <property type="molecule type" value="Genomic_DNA"/>
</dbReference>